<evidence type="ECO:0000256" key="8">
    <source>
        <dbReference type="SAM" id="MobiDB-lite"/>
    </source>
</evidence>
<keyword evidence="1" id="KW-0547">Nucleotide-binding</keyword>
<evidence type="ECO:0000256" key="7">
    <source>
        <dbReference type="ARBA" id="ARBA00023204"/>
    </source>
</evidence>
<dbReference type="GO" id="GO:0006281">
    <property type="term" value="P:DNA repair"/>
    <property type="evidence" value="ECO:0007669"/>
    <property type="project" value="UniProtKB-KW"/>
</dbReference>
<evidence type="ECO:0000256" key="4">
    <source>
        <dbReference type="ARBA" id="ARBA00022806"/>
    </source>
</evidence>
<sequence>MRMRFGAFYMLTGLTAVIPVLAFTTTSRVGKLWRASKRLPIREVTASVEKTDVDSDTEETDEQAPSAVVPETRRGSTLIGSPLRPVTIYPGDYVVHRDRGICQFIEVIAAGATTASDSFPENNETPFKGTVQGDDYDGRSGYQEAGQVKALQPGIKVLFADMKILMVQSGYLLSRLASADTPTKPKLARLGEKGKMVWQRQVEKAKEEAKGNAQNLLALHAAREEIQREPCAFPDEGLFQKIVDSFAFEPTPDQVKCFNDIQHDMCCRKRPMDRLVCGDVGFGKTEVALRAIARAAMNGRQVALLAPTTVLAAQHLRTLRNRLGEHGLTVEILRGGTTQTKDGRKLREDIASGAIDIVVGTHAILSKKGVDWHNLGLLVVDEEQRFGVTQKERVKALTNNIDVLTLTATPIPRTLQLSLSGMRDLSTLETAPVGRKEVKTEVLAQDDDKIREAILFEVGRGGQVFFVVPRISRIEGISELLHRLVPDVRVAVAHGRQKDVEERILSFADNNADVLVSTTLIENGLDLPNANLIIITEPQMFGLAELYQLRGRVGRSPRYATALFMYPQNTSMTYDAVRRLSAIQELSSLGSGLELANRDLEIRGAGNLFGSKQSGVVGKVGHEVYLALLREALEEAKGHSALQPVPTCHLRLKKVEQLLEKSLSGLPMDTIKSIIRPQETARSYPTNEEPDAPLVQMEQELMGAISSPRDLLELRDVWRTVWSRKLVRDKAVTEGQAIAKEGKGNKDVPKALEGFSAPSPVQSVNQIIPQQLLPPQLEALFKIHLLLSFGRSLGVVEIDADPDGSKDFVELHVPGWSPPVQLALNEALSDAYKQVEGANKVVTLDETSRTVRLHDLRNSSPARKLMVLSSVLAKTFLHHEGTTNFGFET</sequence>
<reference evidence="11" key="1">
    <citation type="submission" date="2021-01" db="EMBL/GenBank/DDBJ databases">
        <authorList>
            <person name="Corre E."/>
            <person name="Pelletier E."/>
            <person name="Niang G."/>
            <person name="Scheremetjew M."/>
            <person name="Finn R."/>
            <person name="Kale V."/>
            <person name="Holt S."/>
            <person name="Cochrane G."/>
            <person name="Meng A."/>
            <person name="Brown T."/>
            <person name="Cohen L."/>
        </authorList>
    </citation>
    <scope>NUCLEOTIDE SEQUENCE</scope>
    <source>
        <strain evidence="11">CCMP1381</strain>
    </source>
</reference>
<dbReference type="SUPFAM" id="SSF52540">
    <property type="entry name" value="P-loop containing nucleoside triphosphate hydrolases"/>
    <property type="match status" value="2"/>
</dbReference>
<dbReference type="PROSITE" id="PS51194">
    <property type="entry name" value="HELICASE_CTER"/>
    <property type="match status" value="1"/>
</dbReference>
<feature type="domain" description="Helicase C-terminal" evidence="10">
    <location>
        <begin position="449"/>
        <end position="601"/>
    </location>
</feature>
<dbReference type="Gene3D" id="2.40.10.170">
    <property type="match status" value="1"/>
</dbReference>
<protein>
    <recommendedName>
        <fullName evidence="12">Transcription-repair-coupling factor</fullName>
    </recommendedName>
</protein>
<gene>
    <name evidence="11" type="ORF">DSPE1174_LOCUS4574</name>
</gene>
<dbReference type="Gene3D" id="3.40.50.300">
    <property type="entry name" value="P-loop containing nucleotide triphosphate hydrolases"/>
    <property type="match status" value="2"/>
</dbReference>
<feature type="domain" description="Helicase ATP-binding" evidence="9">
    <location>
        <begin position="265"/>
        <end position="428"/>
    </location>
</feature>
<keyword evidence="6" id="KW-0238">DNA-binding</keyword>
<evidence type="ECO:0000259" key="10">
    <source>
        <dbReference type="PROSITE" id="PS51194"/>
    </source>
</evidence>
<dbReference type="InterPro" id="IPR011545">
    <property type="entry name" value="DEAD/DEAH_box_helicase_dom"/>
</dbReference>
<feature type="region of interest" description="Disordered" evidence="8">
    <location>
        <begin position="50"/>
        <end position="73"/>
    </location>
</feature>
<organism evidence="11">
    <name type="scientific">Octactis speculum</name>
    <dbReference type="NCBI Taxonomy" id="3111310"/>
    <lineage>
        <taxon>Eukaryota</taxon>
        <taxon>Sar</taxon>
        <taxon>Stramenopiles</taxon>
        <taxon>Ochrophyta</taxon>
        <taxon>Dictyochophyceae</taxon>
        <taxon>Dictyochales</taxon>
        <taxon>Dictyochaceae</taxon>
        <taxon>Octactis</taxon>
    </lineage>
</organism>
<evidence type="ECO:0000256" key="3">
    <source>
        <dbReference type="ARBA" id="ARBA00022801"/>
    </source>
</evidence>
<dbReference type="InterPro" id="IPR014001">
    <property type="entry name" value="Helicase_ATP-bd"/>
</dbReference>
<dbReference type="GO" id="GO:0003678">
    <property type="term" value="F:DNA helicase activity"/>
    <property type="evidence" value="ECO:0007669"/>
    <property type="project" value="TreeGrafter"/>
</dbReference>
<dbReference type="EMBL" id="HBGS01008692">
    <property type="protein sequence ID" value="CAD9382263.1"/>
    <property type="molecule type" value="Transcribed_RNA"/>
</dbReference>
<evidence type="ECO:0008006" key="12">
    <source>
        <dbReference type="Google" id="ProtNLM"/>
    </source>
</evidence>
<keyword evidence="3" id="KW-0378">Hydrolase</keyword>
<dbReference type="SMART" id="SM00487">
    <property type="entry name" value="DEXDc"/>
    <property type="match status" value="1"/>
</dbReference>
<evidence type="ECO:0000259" key="9">
    <source>
        <dbReference type="PROSITE" id="PS51192"/>
    </source>
</evidence>
<evidence type="ECO:0000313" key="11">
    <source>
        <dbReference type="EMBL" id="CAD9382263.1"/>
    </source>
</evidence>
<dbReference type="InterPro" id="IPR027417">
    <property type="entry name" value="P-loop_NTPase"/>
</dbReference>
<dbReference type="PANTHER" id="PTHR47964">
    <property type="entry name" value="ATP-DEPENDENT DNA HELICASE HOMOLOG RECG, CHLOROPLASTIC"/>
    <property type="match status" value="1"/>
</dbReference>
<keyword evidence="7" id="KW-0234">DNA repair</keyword>
<dbReference type="PANTHER" id="PTHR47964:SF1">
    <property type="entry name" value="ATP-DEPENDENT DNA HELICASE HOMOLOG RECG, CHLOROPLASTIC"/>
    <property type="match status" value="1"/>
</dbReference>
<dbReference type="PROSITE" id="PS51192">
    <property type="entry name" value="HELICASE_ATP_BIND_1"/>
    <property type="match status" value="1"/>
</dbReference>
<dbReference type="Pfam" id="PF00271">
    <property type="entry name" value="Helicase_C"/>
    <property type="match status" value="1"/>
</dbReference>
<dbReference type="GO" id="GO:0016787">
    <property type="term" value="F:hydrolase activity"/>
    <property type="evidence" value="ECO:0007669"/>
    <property type="project" value="UniProtKB-KW"/>
</dbReference>
<proteinExistence type="predicted"/>
<dbReference type="InterPro" id="IPR001650">
    <property type="entry name" value="Helicase_C-like"/>
</dbReference>
<evidence type="ECO:0000256" key="2">
    <source>
        <dbReference type="ARBA" id="ARBA00022763"/>
    </source>
</evidence>
<evidence type="ECO:0000256" key="1">
    <source>
        <dbReference type="ARBA" id="ARBA00022741"/>
    </source>
</evidence>
<dbReference type="SMART" id="SM00490">
    <property type="entry name" value="HELICc"/>
    <property type="match status" value="1"/>
</dbReference>
<keyword evidence="2" id="KW-0227">DNA damage</keyword>
<keyword evidence="5" id="KW-0067">ATP-binding</keyword>
<dbReference type="GO" id="GO:0005524">
    <property type="term" value="F:ATP binding"/>
    <property type="evidence" value="ECO:0007669"/>
    <property type="project" value="UniProtKB-KW"/>
</dbReference>
<dbReference type="AlphaFoldDB" id="A0A7S2AZL0"/>
<evidence type="ECO:0000256" key="5">
    <source>
        <dbReference type="ARBA" id="ARBA00022840"/>
    </source>
</evidence>
<dbReference type="Pfam" id="PF00270">
    <property type="entry name" value="DEAD"/>
    <property type="match status" value="1"/>
</dbReference>
<evidence type="ECO:0000256" key="6">
    <source>
        <dbReference type="ARBA" id="ARBA00023125"/>
    </source>
</evidence>
<dbReference type="InterPro" id="IPR047112">
    <property type="entry name" value="RecG/Mfd"/>
</dbReference>
<keyword evidence="4" id="KW-0347">Helicase</keyword>
<accession>A0A7S2AZL0</accession>
<dbReference type="GO" id="GO:0003677">
    <property type="term" value="F:DNA binding"/>
    <property type="evidence" value="ECO:0007669"/>
    <property type="project" value="UniProtKB-KW"/>
</dbReference>
<name>A0A7S2AZL0_9STRA</name>